<evidence type="ECO:0000313" key="8">
    <source>
        <dbReference type="EMBL" id="PFG19078.1"/>
    </source>
</evidence>
<dbReference type="Proteomes" id="UP000224915">
    <property type="component" value="Unassembled WGS sequence"/>
</dbReference>
<feature type="compositionally biased region" description="Basic and acidic residues" evidence="6">
    <location>
        <begin position="12"/>
        <end position="23"/>
    </location>
</feature>
<feature type="transmembrane region" description="Helical" evidence="7">
    <location>
        <begin position="295"/>
        <end position="315"/>
    </location>
</feature>
<feature type="transmembrane region" description="Helical" evidence="7">
    <location>
        <begin position="321"/>
        <end position="340"/>
    </location>
</feature>
<feature type="transmembrane region" description="Helical" evidence="7">
    <location>
        <begin position="115"/>
        <end position="133"/>
    </location>
</feature>
<feature type="compositionally biased region" description="Polar residues" evidence="6">
    <location>
        <begin position="1"/>
        <end position="10"/>
    </location>
</feature>
<dbReference type="OrthoDB" id="45037at2"/>
<dbReference type="Pfam" id="PF02653">
    <property type="entry name" value="BPD_transp_2"/>
    <property type="match status" value="1"/>
</dbReference>
<dbReference type="AlphaFoldDB" id="A0A2A9CXC1"/>
<evidence type="ECO:0000313" key="9">
    <source>
        <dbReference type="Proteomes" id="UP000224915"/>
    </source>
</evidence>
<evidence type="ECO:0000256" key="1">
    <source>
        <dbReference type="ARBA" id="ARBA00004651"/>
    </source>
</evidence>
<protein>
    <submittedName>
        <fullName evidence="8">Nucleoside ABC transporter membrane protein</fullName>
    </submittedName>
</protein>
<feature type="transmembrane region" description="Helical" evidence="7">
    <location>
        <begin position="38"/>
        <end position="59"/>
    </location>
</feature>
<dbReference type="PANTHER" id="PTHR47089:SF1">
    <property type="entry name" value="GUANOSINE ABC TRANSPORTER PERMEASE PROTEIN NUPP"/>
    <property type="match status" value="1"/>
</dbReference>
<evidence type="ECO:0000256" key="3">
    <source>
        <dbReference type="ARBA" id="ARBA00022692"/>
    </source>
</evidence>
<feature type="transmembrane region" description="Helical" evidence="7">
    <location>
        <begin position="378"/>
        <end position="397"/>
    </location>
</feature>
<keyword evidence="5 7" id="KW-0472">Membrane</keyword>
<reference evidence="8 9" key="1">
    <citation type="submission" date="2017-10" db="EMBL/GenBank/DDBJ databases">
        <title>Sequencing the genomes of 1000 actinobacteria strains.</title>
        <authorList>
            <person name="Klenk H.-P."/>
        </authorList>
    </citation>
    <scope>NUCLEOTIDE SEQUENCE [LARGE SCALE GENOMIC DNA]</scope>
    <source>
        <strain evidence="8 9">DSM 21801</strain>
    </source>
</reference>
<feature type="transmembrane region" description="Helical" evidence="7">
    <location>
        <begin position="248"/>
        <end position="266"/>
    </location>
</feature>
<accession>A0A2A9CXC1</accession>
<dbReference type="RefSeq" id="WP_098468267.1">
    <property type="nucleotide sequence ID" value="NZ_PDJD01000001.1"/>
</dbReference>
<evidence type="ECO:0000256" key="2">
    <source>
        <dbReference type="ARBA" id="ARBA00022475"/>
    </source>
</evidence>
<organism evidence="8 9">
    <name type="scientific">Serinibacter salmoneus</name>
    <dbReference type="NCBI Taxonomy" id="556530"/>
    <lineage>
        <taxon>Bacteria</taxon>
        <taxon>Bacillati</taxon>
        <taxon>Actinomycetota</taxon>
        <taxon>Actinomycetes</taxon>
        <taxon>Micrococcales</taxon>
        <taxon>Beutenbergiaceae</taxon>
        <taxon>Serinibacter</taxon>
    </lineage>
</organism>
<keyword evidence="2" id="KW-1003">Cell membrane</keyword>
<name>A0A2A9CXC1_9MICO</name>
<evidence type="ECO:0000256" key="4">
    <source>
        <dbReference type="ARBA" id="ARBA00022989"/>
    </source>
</evidence>
<feature type="region of interest" description="Disordered" evidence="6">
    <location>
        <begin position="402"/>
        <end position="421"/>
    </location>
</feature>
<dbReference type="InterPro" id="IPR001851">
    <property type="entry name" value="ABC_transp_permease"/>
</dbReference>
<feature type="region of interest" description="Disordered" evidence="6">
    <location>
        <begin position="1"/>
        <end position="23"/>
    </location>
</feature>
<dbReference type="EMBL" id="PDJD01000001">
    <property type="protein sequence ID" value="PFG19078.1"/>
    <property type="molecule type" value="Genomic_DNA"/>
</dbReference>
<dbReference type="PANTHER" id="PTHR47089">
    <property type="entry name" value="ABC TRANSPORTER, PERMEASE PROTEIN"/>
    <property type="match status" value="1"/>
</dbReference>
<keyword evidence="4 7" id="KW-1133">Transmembrane helix</keyword>
<feature type="transmembrane region" description="Helical" evidence="7">
    <location>
        <begin position="198"/>
        <end position="217"/>
    </location>
</feature>
<evidence type="ECO:0000256" key="7">
    <source>
        <dbReference type="SAM" id="Phobius"/>
    </source>
</evidence>
<comment type="subcellular location">
    <subcellularLocation>
        <location evidence="1">Cell membrane</location>
        <topology evidence="1">Multi-pass membrane protein</topology>
    </subcellularLocation>
</comment>
<dbReference type="GO" id="GO:0005886">
    <property type="term" value="C:plasma membrane"/>
    <property type="evidence" value="ECO:0007669"/>
    <property type="project" value="UniProtKB-SubCell"/>
</dbReference>
<sequence>MSEAPGTTATPEKPDGAAPEVKEPTGSRIIREMLSSSVAVTVGAIVLAILVGAILIVAADPAVQEAAGYFFARPGDFFSAAWNAASSAYIALFQGAIYDTQADTFSRGIRSLTESLTIATPLIFAGLGVALGFRAGLFNIGAQGQIIGGAILGTYLGFTLNLPAGLHTLLALLGALVGGGIMGAIPGFLKARFGAHEVIVTIMLNNIMAFGVLWVVTTSVFASSTPLVSQHIAPEAELGLMFGSGFRLHWGFVLALLAAAVVWWVLERSVFGFRLRAVGSNPHAAATAGMNVRTITVLALVFSGALAGLAGAMQVQGTEGALTASIAGTIGFDAITVALLGRSKPLGTVLAGILFGALAAGGRLMQTRTGTPIDLVPVLQSLIVLFIAAPPLVRAVFRLPTPGQKRKPRKARSAQSQEVAA</sequence>
<proteinExistence type="predicted"/>
<dbReference type="GO" id="GO:0022857">
    <property type="term" value="F:transmembrane transporter activity"/>
    <property type="evidence" value="ECO:0007669"/>
    <property type="project" value="InterPro"/>
</dbReference>
<feature type="transmembrane region" description="Helical" evidence="7">
    <location>
        <begin position="164"/>
        <end position="186"/>
    </location>
</feature>
<evidence type="ECO:0000256" key="5">
    <source>
        <dbReference type="ARBA" id="ARBA00023136"/>
    </source>
</evidence>
<keyword evidence="3 7" id="KW-0812">Transmembrane</keyword>
<feature type="transmembrane region" description="Helical" evidence="7">
    <location>
        <begin position="347"/>
        <end position="366"/>
    </location>
</feature>
<dbReference type="CDD" id="cd06580">
    <property type="entry name" value="TM_PBP1_transp_TpRbsC_like"/>
    <property type="match status" value="1"/>
</dbReference>
<keyword evidence="9" id="KW-1185">Reference proteome</keyword>
<evidence type="ECO:0000256" key="6">
    <source>
        <dbReference type="SAM" id="MobiDB-lite"/>
    </source>
</evidence>
<comment type="caution">
    <text evidence="8">The sequence shown here is derived from an EMBL/GenBank/DDBJ whole genome shotgun (WGS) entry which is preliminary data.</text>
</comment>
<gene>
    <name evidence="8" type="ORF">ATL40_0632</name>
</gene>